<accession>A0ABU9DN98</accession>
<organism evidence="9 10">
    <name type="scientific">Paenibacillus filicis</name>
    <dbReference type="NCBI Taxonomy" id="669464"/>
    <lineage>
        <taxon>Bacteria</taxon>
        <taxon>Bacillati</taxon>
        <taxon>Bacillota</taxon>
        <taxon>Bacilli</taxon>
        <taxon>Bacillales</taxon>
        <taxon>Paenibacillaceae</taxon>
        <taxon>Paenibacillus</taxon>
    </lineage>
</organism>
<evidence type="ECO:0000313" key="10">
    <source>
        <dbReference type="Proteomes" id="UP001469365"/>
    </source>
</evidence>
<dbReference type="Gene3D" id="2.40.50.140">
    <property type="entry name" value="Nucleic acid-binding proteins"/>
    <property type="match status" value="1"/>
</dbReference>
<evidence type="ECO:0000259" key="8">
    <source>
        <dbReference type="Pfam" id="PF11967"/>
    </source>
</evidence>
<reference evidence="9 10" key="1">
    <citation type="submission" date="2024-04" db="EMBL/GenBank/DDBJ databases">
        <title>draft genome sequnece of Paenibacillus filicis.</title>
        <authorList>
            <person name="Kim D.-U."/>
        </authorList>
    </citation>
    <scope>NUCLEOTIDE SEQUENCE [LARGE SCALE GENOMIC DNA]</scope>
    <source>
        <strain evidence="9 10">KACC14197</strain>
    </source>
</reference>
<gene>
    <name evidence="7 9" type="primary">recO</name>
    <name evidence="9" type="ORF">WMW72_17335</name>
</gene>
<comment type="similarity">
    <text evidence="1 7">Belongs to the RecO family.</text>
</comment>
<protein>
    <recommendedName>
        <fullName evidence="2 7">DNA repair protein RecO</fullName>
    </recommendedName>
    <alternativeName>
        <fullName evidence="6 7">Recombination protein O</fullName>
    </alternativeName>
</protein>
<dbReference type="InterPro" id="IPR003717">
    <property type="entry name" value="RecO"/>
</dbReference>
<dbReference type="InterPro" id="IPR022572">
    <property type="entry name" value="DNA_rep/recomb_RecO_N"/>
</dbReference>
<dbReference type="NCBIfam" id="TIGR00613">
    <property type="entry name" value="reco"/>
    <property type="match status" value="1"/>
</dbReference>
<dbReference type="SUPFAM" id="SSF50249">
    <property type="entry name" value="Nucleic acid-binding proteins"/>
    <property type="match status" value="1"/>
</dbReference>
<dbReference type="Pfam" id="PF11967">
    <property type="entry name" value="RecO_N"/>
    <property type="match status" value="1"/>
</dbReference>
<comment type="function">
    <text evidence="7">Involved in DNA repair and RecF pathway recombination.</text>
</comment>
<evidence type="ECO:0000256" key="1">
    <source>
        <dbReference type="ARBA" id="ARBA00007452"/>
    </source>
</evidence>
<dbReference type="EMBL" id="JBBPCC010000011">
    <property type="protein sequence ID" value="MEK8129672.1"/>
    <property type="molecule type" value="Genomic_DNA"/>
</dbReference>
<dbReference type="InterPro" id="IPR037278">
    <property type="entry name" value="ARFGAP/RecO"/>
</dbReference>
<dbReference type="InterPro" id="IPR042242">
    <property type="entry name" value="RecO_C"/>
</dbReference>
<keyword evidence="10" id="KW-1185">Reference proteome</keyword>
<dbReference type="InterPro" id="IPR012340">
    <property type="entry name" value="NA-bd_OB-fold"/>
</dbReference>
<dbReference type="Pfam" id="PF02565">
    <property type="entry name" value="RecO_C"/>
    <property type="match status" value="1"/>
</dbReference>
<evidence type="ECO:0000256" key="7">
    <source>
        <dbReference type="HAMAP-Rule" id="MF_00201"/>
    </source>
</evidence>
<evidence type="ECO:0000256" key="6">
    <source>
        <dbReference type="ARBA" id="ARBA00033409"/>
    </source>
</evidence>
<dbReference type="Proteomes" id="UP001469365">
    <property type="component" value="Unassembled WGS sequence"/>
</dbReference>
<evidence type="ECO:0000256" key="2">
    <source>
        <dbReference type="ARBA" id="ARBA00021310"/>
    </source>
</evidence>
<dbReference type="PANTHER" id="PTHR33991:SF1">
    <property type="entry name" value="DNA REPAIR PROTEIN RECO"/>
    <property type="match status" value="1"/>
</dbReference>
<evidence type="ECO:0000256" key="3">
    <source>
        <dbReference type="ARBA" id="ARBA00022763"/>
    </source>
</evidence>
<keyword evidence="3 7" id="KW-0227">DNA damage</keyword>
<name>A0ABU9DN98_9BACL</name>
<dbReference type="Gene3D" id="1.20.1440.120">
    <property type="entry name" value="Recombination protein O, C-terminal domain"/>
    <property type="match status" value="1"/>
</dbReference>
<evidence type="ECO:0000256" key="4">
    <source>
        <dbReference type="ARBA" id="ARBA00023172"/>
    </source>
</evidence>
<comment type="caution">
    <text evidence="9">The sequence shown here is derived from an EMBL/GenBank/DDBJ whole genome shotgun (WGS) entry which is preliminary data.</text>
</comment>
<feature type="domain" description="DNA replication/recombination mediator RecO N-terminal" evidence="8">
    <location>
        <begin position="1"/>
        <end position="80"/>
    </location>
</feature>
<keyword evidence="4 7" id="KW-0233">DNA recombination</keyword>
<dbReference type="HAMAP" id="MF_00201">
    <property type="entry name" value="RecO"/>
    <property type="match status" value="1"/>
</dbReference>
<keyword evidence="5 7" id="KW-0234">DNA repair</keyword>
<dbReference type="PANTHER" id="PTHR33991">
    <property type="entry name" value="DNA REPAIR PROTEIN RECO"/>
    <property type="match status" value="1"/>
</dbReference>
<dbReference type="SUPFAM" id="SSF57863">
    <property type="entry name" value="ArfGap/RecO-like zinc finger"/>
    <property type="match status" value="1"/>
</dbReference>
<evidence type="ECO:0000256" key="5">
    <source>
        <dbReference type="ARBA" id="ARBA00023204"/>
    </source>
</evidence>
<proteinExistence type="inferred from homology"/>
<dbReference type="RefSeq" id="WP_341416791.1">
    <property type="nucleotide sequence ID" value="NZ_JBBPCC010000011.1"/>
</dbReference>
<sequence length="250" mass="27920">MQYRLQGIIIRSMDHGEGNKIVTIFTREYGKMSVVARGAKKVKSRFGSAVQLFTLGDFSFFKSGQSGLGSMSLAEIVEAFHPLREDLHLAAYASYLAELTDKMFGDQEGHPYLYEQLKGSFQALQQGKDIQIIVHMYEMKMLMQAGYMPELNQCVVCGSQAEAVALSVGLGGILCERCKLRDPQAIPLTPGALKLLRVLGQADVKRLGSIDVKAPTKELLKLVLRTYFDTHVGLRMKSRDFIDQMERYGI</sequence>
<evidence type="ECO:0000313" key="9">
    <source>
        <dbReference type="EMBL" id="MEK8129672.1"/>
    </source>
</evidence>